<evidence type="ECO:0000313" key="2">
    <source>
        <dbReference type="Proteomes" id="UP001062846"/>
    </source>
</evidence>
<dbReference type="Proteomes" id="UP001062846">
    <property type="component" value="Chromosome 7"/>
</dbReference>
<protein>
    <submittedName>
        <fullName evidence="1">Uncharacterized protein</fullName>
    </submittedName>
</protein>
<name>A0ACC0N1X6_RHOML</name>
<evidence type="ECO:0000313" key="1">
    <source>
        <dbReference type="EMBL" id="KAI8547250.1"/>
    </source>
</evidence>
<gene>
    <name evidence="1" type="ORF">RHMOL_Rhmol07G0179900</name>
</gene>
<accession>A0ACC0N1X6</accession>
<proteinExistence type="predicted"/>
<sequence length="124" mass="13693">MAMAMAMFETWTIEGSVSGVDDSNGGEGESWETTSAVGWERVGSSLERLGSTDEFPPDQTLDSVFLRIMENEKKTEKEKEKDWGGTNVPCLGNFETSDHGTGDIFWPTPPVGNFPHFLSVKRQS</sequence>
<organism evidence="1 2">
    <name type="scientific">Rhododendron molle</name>
    <name type="common">Chinese azalea</name>
    <name type="synonym">Azalea mollis</name>
    <dbReference type="NCBI Taxonomy" id="49168"/>
    <lineage>
        <taxon>Eukaryota</taxon>
        <taxon>Viridiplantae</taxon>
        <taxon>Streptophyta</taxon>
        <taxon>Embryophyta</taxon>
        <taxon>Tracheophyta</taxon>
        <taxon>Spermatophyta</taxon>
        <taxon>Magnoliopsida</taxon>
        <taxon>eudicotyledons</taxon>
        <taxon>Gunneridae</taxon>
        <taxon>Pentapetalae</taxon>
        <taxon>asterids</taxon>
        <taxon>Ericales</taxon>
        <taxon>Ericaceae</taxon>
        <taxon>Ericoideae</taxon>
        <taxon>Rhodoreae</taxon>
        <taxon>Rhododendron</taxon>
    </lineage>
</organism>
<dbReference type="EMBL" id="CM046394">
    <property type="protein sequence ID" value="KAI8547250.1"/>
    <property type="molecule type" value="Genomic_DNA"/>
</dbReference>
<comment type="caution">
    <text evidence="1">The sequence shown here is derived from an EMBL/GenBank/DDBJ whole genome shotgun (WGS) entry which is preliminary data.</text>
</comment>
<reference evidence="1" key="1">
    <citation type="submission" date="2022-02" db="EMBL/GenBank/DDBJ databases">
        <title>Plant Genome Project.</title>
        <authorList>
            <person name="Zhang R.-G."/>
        </authorList>
    </citation>
    <scope>NUCLEOTIDE SEQUENCE</scope>
    <source>
        <strain evidence="1">AT1</strain>
    </source>
</reference>
<keyword evidence="2" id="KW-1185">Reference proteome</keyword>